<dbReference type="Gene3D" id="3.30.450.60">
    <property type="match status" value="1"/>
</dbReference>
<dbReference type="InterPro" id="IPR028565">
    <property type="entry name" value="MHD"/>
</dbReference>
<dbReference type="InterPro" id="IPR036168">
    <property type="entry name" value="AP2_Mu_C_sf"/>
</dbReference>
<keyword evidence="3 5" id="KW-0653">Protein transport</keyword>
<dbReference type="SUPFAM" id="SSF64356">
    <property type="entry name" value="SNARE-like"/>
    <property type="match status" value="1"/>
</dbReference>
<name>A0ABQ5K3D1_9EUKA</name>
<proteinExistence type="inferred from homology"/>
<accession>A0ABQ5K3D1</accession>
<evidence type="ECO:0000256" key="3">
    <source>
        <dbReference type="ARBA" id="ARBA00022927"/>
    </source>
</evidence>
<dbReference type="Gene3D" id="2.60.40.1170">
    <property type="entry name" value="Mu homology domain, subdomain B"/>
    <property type="match status" value="2"/>
</dbReference>
<evidence type="ECO:0000256" key="1">
    <source>
        <dbReference type="ARBA" id="ARBA00004308"/>
    </source>
</evidence>
<dbReference type="PIRSF" id="PIRSF005992">
    <property type="entry name" value="Clathrin_mu"/>
    <property type="match status" value="1"/>
</dbReference>
<keyword evidence="4" id="KW-0472">Membrane</keyword>
<dbReference type="PROSITE" id="PS51072">
    <property type="entry name" value="MHD"/>
    <property type="match status" value="1"/>
</dbReference>
<feature type="domain" description="MHD" evidence="6">
    <location>
        <begin position="166"/>
        <end position="445"/>
    </location>
</feature>
<dbReference type="PRINTS" id="PR00314">
    <property type="entry name" value="CLATHRINADPT"/>
</dbReference>
<organism evidence="7 8">
    <name type="scientific">Aduncisulcus paluster</name>
    <dbReference type="NCBI Taxonomy" id="2918883"/>
    <lineage>
        <taxon>Eukaryota</taxon>
        <taxon>Metamonada</taxon>
        <taxon>Carpediemonas-like organisms</taxon>
        <taxon>Aduncisulcus</taxon>
    </lineage>
</organism>
<sequence length="447" mass="50054">MSASAIYILDYKGRTLIHRDFRGDVPSACRLVFIRRVLEEEDELLVKPIFHEMGITYVYIKISGLYFLIVTRDGENASLLVSFLYNFSKVLKSYFGFISEESINDNFVIIYELIDETLDMGLPQITEASVLKEYIMHDAVSVEQKVAPVAVTGAVSWRPEGIRYGKNVCHVDVIEKVDMSISADGSIISSDVRGQIMMNTALTGMPELKLGLNDRVRFINLSSSDAESHSSVGTRKSGKGSDRTVDLEDVSFHQCVRESSLRSSGKSISFIPPDKEFQLMTYRYATPLPKAIVSVNAHTNKISSTREEVAVQLRTLFKSRSVAQVVVVSIPVPLDTFSPTMHPSVGSCMYVPDKSIIRWTLKQIEGGSDATCRIEYSLPSVREEEEIGTIGEGTSIRKPIEVSFIIPYFTVSGLQIRFLKIVEKSGYETQSYLRYTSRSGSYIVKHH</sequence>
<comment type="caution">
    <text evidence="7">The sequence shown here is derived from an EMBL/GenBank/DDBJ whole genome shotgun (WGS) entry which is preliminary data.</text>
</comment>
<evidence type="ECO:0000256" key="5">
    <source>
        <dbReference type="PIRNR" id="PIRNR005992"/>
    </source>
</evidence>
<dbReference type="SUPFAM" id="SSF49447">
    <property type="entry name" value="Second domain of Mu2 adaptin subunit (ap50) of ap2 adaptor"/>
    <property type="match status" value="1"/>
</dbReference>
<gene>
    <name evidence="7" type="ORF">ADUPG1_013554</name>
</gene>
<comment type="subcellular location">
    <subcellularLocation>
        <location evidence="1">Endomembrane system</location>
    </subcellularLocation>
</comment>
<dbReference type="InterPro" id="IPR001392">
    <property type="entry name" value="Clathrin_mu"/>
</dbReference>
<keyword evidence="8" id="KW-1185">Reference proteome</keyword>
<evidence type="ECO:0000313" key="7">
    <source>
        <dbReference type="EMBL" id="GKT26970.1"/>
    </source>
</evidence>
<dbReference type="InterPro" id="IPR022775">
    <property type="entry name" value="AP_mu_sigma_su"/>
</dbReference>
<dbReference type="InterPro" id="IPR011012">
    <property type="entry name" value="Longin-like_dom_sf"/>
</dbReference>
<comment type="similarity">
    <text evidence="5">Belongs to the adaptor complexes medium subunit family.</text>
</comment>
<reference evidence="7" key="1">
    <citation type="submission" date="2022-03" db="EMBL/GenBank/DDBJ databases">
        <title>Draft genome sequence of Aduncisulcus paluster, a free-living microaerophilic Fornicata.</title>
        <authorList>
            <person name="Yuyama I."/>
            <person name="Kume K."/>
            <person name="Tamura T."/>
            <person name="Inagaki Y."/>
            <person name="Hashimoto T."/>
        </authorList>
    </citation>
    <scope>NUCLEOTIDE SEQUENCE</scope>
    <source>
        <strain evidence="7">NY0171</strain>
    </source>
</reference>
<dbReference type="InterPro" id="IPR050431">
    <property type="entry name" value="Adaptor_comp_med_subunit"/>
</dbReference>
<evidence type="ECO:0000256" key="4">
    <source>
        <dbReference type="ARBA" id="ARBA00023136"/>
    </source>
</evidence>
<evidence type="ECO:0000256" key="2">
    <source>
        <dbReference type="ARBA" id="ARBA00022448"/>
    </source>
</evidence>
<evidence type="ECO:0000313" key="8">
    <source>
        <dbReference type="Proteomes" id="UP001057375"/>
    </source>
</evidence>
<dbReference type="PANTHER" id="PTHR10529">
    <property type="entry name" value="AP COMPLEX SUBUNIT MU"/>
    <property type="match status" value="1"/>
</dbReference>
<protein>
    <submittedName>
        <fullName evidence="7">AP-1 complex subunit mu</fullName>
    </submittedName>
</protein>
<evidence type="ECO:0000259" key="6">
    <source>
        <dbReference type="PROSITE" id="PS51072"/>
    </source>
</evidence>
<dbReference type="Pfam" id="PF00928">
    <property type="entry name" value="Adap_comp_sub"/>
    <property type="match status" value="1"/>
</dbReference>
<dbReference type="EMBL" id="BQXS01012693">
    <property type="protein sequence ID" value="GKT26970.1"/>
    <property type="molecule type" value="Genomic_DNA"/>
</dbReference>
<dbReference type="Pfam" id="PF01217">
    <property type="entry name" value="Clat_adaptor_s"/>
    <property type="match status" value="1"/>
</dbReference>
<dbReference type="Proteomes" id="UP001057375">
    <property type="component" value="Unassembled WGS sequence"/>
</dbReference>
<keyword evidence="2 5" id="KW-0813">Transport</keyword>